<evidence type="ECO:0000313" key="3">
    <source>
        <dbReference type="Proteomes" id="UP000556329"/>
    </source>
</evidence>
<dbReference type="InterPro" id="IPR011990">
    <property type="entry name" value="TPR-like_helical_dom_sf"/>
</dbReference>
<feature type="region of interest" description="Disordered" evidence="1">
    <location>
        <begin position="337"/>
        <end position="369"/>
    </location>
</feature>
<evidence type="ECO:0000256" key="1">
    <source>
        <dbReference type="SAM" id="MobiDB-lite"/>
    </source>
</evidence>
<evidence type="ECO:0000313" key="2">
    <source>
        <dbReference type="EMBL" id="MBB6409205.1"/>
    </source>
</evidence>
<sequence>MIDPGRYTSGKIALANLSASIASLELGRAEGATFDRSVALSKLLFVRGDVLGCIANHDRAEFVATEAIARSSDAASTLYIRAQLASRFHRFEEASERLYQALAAGYPRNDIDGEKAALLQATGRYENALVMRERLADDNPGIHTLGALASLLAEMNRWTDAEVTYAAGIEADDGVSPLPCGQLLFEWGVGAMRHGDLDRAESIFVELDAILPAHVPGRGHRAEVALARGQVDLAMKLVLPLLETSDDPEYRAIYAETLAKFGDSKAATEAERAATAYELLLARRPDAYADHAAAFFMGIGNRPQRAVELALANRKIRDTPRSRRLLAKALRNAQQVSGVQEGGPYEHLRYHAGKPSASAQGWHSHGATR</sequence>
<reference evidence="2 3" key="1">
    <citation type="submission" date="2020-08" db="EMBL/GenBank/DDBJ databases">
        <title>Genomic Encyclopedia of Type Strains, Phase IV (KMG-IV): sequencing the most valuable type-strain genomes for metagenomic binning, comparative biology and taxonomic classification.</title>
        <authorList>
            <person name="Goeker M."/>
        </authorList>
    </citation>
    <scope>NUCLEOTIDE SEQUENCE [LARGE SCALE GENOMIC DNA]</scope>
    <source>
        <strain evidence="2 3">DSM 100039</strain>
    </source>
</reference>
<dbReference type="AlphaFoldDB" id="A0A841PL54"/>
<organism evidence="2 3">
    <name type="scientific">Mesorhizobium sangaii</name>
    <dbReference type="NCBI Taxonomy" id="505389"/>
    <lineage>
        <taxon>Bacteria</taxon>
        <taxon>Pseudomonadati</taxon>
        <taxon>Pseudomonadota</taxon>
        <taxon>Alphaproteobacteria</taxon>
        <taxon>Hyphomicrobiales</taxon>
        <taxon>Phyllobacteriaceae</taxon>
        <taxon>Mesorhizobium</taxon>
    </lineage>
</organism>
<dbReference type="Gene3D" id="1.25.40.10">
    <property type="entry name" value="Tetratricopeptide repeat domain"/>
    <property type="match status" value="1"/>
</dbReference>
<dbReference type="Pfam" id="PF14559">
    <property type="entry name" value="TPR_19"/>
    <property type="match status" value="1"/>
</dbReference>
<comment type="caution">
    <text evidence="2">The sequence shown here is derived from an EMBL/GenBank/DDBJ whole genome shotgun (WGS) entry which is preliminary data.</text>
</comment>
<proteinExistence type="predicted"/>
<dbReference type="RefSeq" id="WP_210333853.1">
    <property type="nucleotide sequence ID" value="NZ_JACHEF010000002.1"/>
</dbReference>
<dbReference type="Proteomes" id="UP000556329">
    <property type="component" value="Unassembled WGS sequence"/>
</dbReference>
<dbReference type="SUPFAM" id="SSF48452">
    <property type="entry name" value="TPR-like"/>
    <property type="match status" value="2"/>
</dbReference>
<keyword evidence="3" id="KW-1185">Reference proteome</keyword>
<name>A0A841PL54_9HYPH</name>
<gene>
    <name evidence="2" type="ORF">HNQ71_001870</name>
</gene>
<dbReference type="EMBL" id="JACHEF010000002">
    <property type="protein sequence ID" value="MBB6409205.1"/>
    <property type="molecule type" value="Genomic_DNA"/>
</dbReference>
<accession>A0A841PL54</accession>
<protein>
    <submittedName>
        <fullName evidence="2">Tetratricopeptide (TPR) repeat protein</fullName>
    </submittedName>
</protein>